<dbReference type="Gene3D" id="2.40.420.20">
    <property type="match status" value="1"/>
</dbReference>
<name>A0A1H1XL30_9BRAD</name>
<dbReference type="SUPFAM" id="SSF111369">
    <property type="entry name" value="HlyD-like secretion proteins"/>
    <property type="match status" value="1"/>
</dbReference>
<evidence type="ECO:0000259" key="7">
    <source>
        <dbReference type="Pfam" id="PF25917"/>
    </source>
</evidence>
<keyword evidence="3" id="KW-0813">Transport</keyword>
<dbReference type="GO" id="GO:1990281">
    <property type="term" value="C:efflux pump complex"/>
    <property type="evidence" value="ECO:0007669"/>
    <property type="project" value="TreeGrafter"/>
</dbReference>
<feature type="domain" description="Multidrug resistance protein MdtA-like C-terminal permuted SH3" evidence="9">
    <location>
        <begin position="283"/>
        <end position="341"/>
    </location>
</feature>
<dbReference type="PANTHER" id="PTHR30469:SF15">
    <property type="entry name" value="HLYD FAMILY OF SECRETION PROTEINS"/>
    <property type="match status" value="1"/>
</dbReference>
<evidence type="ECO:0000259" key="8">
    <source>
        <dbReference type="Pfam" id="PF25954"/>
    </source>
</evidence>
<evidence type="ECO:0000313" key="10">
    <source>
        <dbReference type="EMBL" id="SDT09416.1"/>
    </source>
</evidence>
<dbReference type="Pfam" id="PF25954">
    <property type="entry name" value="Beta-barrel_RND_2"/>
    <property type="match status" value="1"/>
</dbReference>
<dbReference type="Proteomes" id="UP000243904">
    <property type="component" value="Chromosome I"/>
</dbReference>
<dbReference type="RefSeq" id="WP_146688757.1">
    <property type="nucleotide sequence ID" value="NZ_LT629750.1"/>
</dbReference>
<feature type="signal peptide" evidence="5">
    <location>
        <begin position="1"/>
        <end position="17"/>
    </location>
</feature>
<dbReference type="GO" id="GO:0015562">
    <property type="term" value="F:efflux transmembrane transporter activity"/>
    <property type="evidence" value="ECO:0007669"/>
    <property type="project" value="TreeGrafter"/>
</dbReference>
<comment type="similarity">
    <text evidence="2">Belongs to the membrane fusion protein (MFP) (TC 8.A.1) family.</text>
</comment>
<feature type="domain" description="Multidrug resistance protein MdtA-like alpha-helical hairpin" evidence="6">
    <location>
        <begin position="97"/>
        <end position="166"/>
    </location>
</feature>
<dbReference type="Pfam" id="PF25876">
    <property type="entry name" value="HH_MFP_RND"/>
    <property type="match status" value="1"/>
</dbReference>
<accession>A0A1H1XL30</accession>
<dbReference type="Gene3D" id="2.40.30.170">
    <property type="match status" value="1"/>
</dbReference>
<evidence type="ECO:0000259" key="9">
    <source>
        <dbReference type="Pfam" id="PF25967"/>
    </source>
</evidence>
<dbReference type="InterPro" id="IPR058624">
    <property type="entry name" value="MdtA-like_HH"/>
</dbReference>
<dbReference type="Pfam" id="PF25917">
    <property type="entry name" value="BSH_RND"/>
    <property type="match status" value="1"/>
</dbReference>
<feature type="chain" id="PRO_5009265637" evidence="5">
    <location>
        <begin position="18"/>
        <end position="363"/>
    </location>
</feature>
<evidence type="ECO:0000256" key="1">
    <source>
        <dbReference type="ARBA" id="ARBA00004196"/>
    </source>
</evidence>
<dbReference type="Gene3D" id="2.40.50.100">
    <property type="match status" value="1"/>
</dbReference>
<dbReference type="InterPro" id="IPR058627">
    <property type="entry name" value="MdtA-like_C"/>
</dbReference>
<dbReference type="PANTHER" id="PTHR30469">
    <property type="entry name" value="MULTIDRUG RESISTANCE PROTEIN MDTA"/>
    <property type="match status" value="1"/>
</dbReference>
<proteinExistence type="inferred from homology"/>
<sequence length="363" mass="38278">MTSLRLGLFLSAAIGLAACSDEKTPPMPPRPVLTITVAPIATETFGPFTGTVEPRYRTQLGFRASGRIVARDVYVGDIVKNGQRLAALDPTIPQFALARAKANVADADAQLTNAEGNTERQTTLSASGSSSRAALDSAIAARDTAKARLDQARAAIRIAQEQIGYTELHANFDGVVTAWSAEVGQFVEDGQAVVTIAREDTREAAVDIPDELIGHVMPGMVCNVRLEASPEITAKARVRELDPLADPQTRSHRVLLTLVNPDPAFRLGSTITVTADHATPPKILVPAAAVLRRGVEQYVWVLSADGRSVASRTVRVASSQDEMATVSSGLEAGDKVVIVGVHSLHSGEAVAGEAARPNRGASL</sequence>
<dbReference type="Pfam" id="PF25967">
    <property type="entry name" value="RND-MFP_C"/>
    <property type="match status" value="1"/>
</dbReference>
<dbReference type="InterPro" id="IPR006143">
    <property type="entry name" value="RND_pump_MFP"/>
</dbReference>
<feature type="domain" description="Multidrug resistance protein MdtA-like barrel-sandwich hybrid" evidence="7">
    <location>
        <begin position="62"/>
        <end position="194"/>
    </location>
</feature>
<protein>
    <submittedName>
        <fullName evidence="10">RND family efflux transporter, MFP subunit</fullName>
    </submittedName>
</protein>
<dbReference type="AlphaFoldDB" id="A0A1H1XL30"/>
<dbReference type="EMBL" id="LT629750">
    <property type="protein sequence ID" value="SDT09416.1"/>
    <property type="molecule type" value="Genomic_DNA"/>
</dbReference>
<evidence type="ECO:0000256" key="3">
    <source>
        <dbReference type="ARBA" id="ARBA00022448"/>
    </source>
</evidence>
<keyword evidence="4" id="KW-0175">Coiled coil</keyword>
<organism evidence="10 11">
    <name type="scientific">Bradyrhizobium canariense</name>
    <dbReference type="NCBI Taxonomy" id="255045"/>
    <lineage>
        <taxon>Bacteria</taxon>
        <taxon>Pseudomonadati</taxon>
        <taxon>Pseudomonadota</taxon>
        <taxon>Alphaproteobacteria</taxon>
        <taxon>Hyphomicrobiales</taxon>
        <taxon>Nitrobacteraceae</taxon>
        <taxon>Bradyrhizobium</taxon>
    </lineage>
</organism>
<evidence type="ECO:0000313" key="11">
    <source>
        <dbReference type="Proteomes" id="UP000243904"/>
    </source>
</evidence>
<comment type="subcellular location">
    <subcellularLocation>
        <location evidence="1">Cell envelope</location>
    </subcellularLocation>
</comment>
<dbReference type="NCBIfam" id="TIGR01730">
    <property type="entry name" value="RND_mfp"/>
    <property type="match status" value="1"/>
</dbReference>
<gene>
    <name evidence="10" type="ORF">SAMN05444158_4358</name>
</gene>
<feature type="domain" description="CusB-like beta-barrel" evidence="8">
    <location>
        <begin position="206"/>
        <end position="276"/>
    </location>
</feature>
<evidence type="ECO:0000256" key="2">
    <source>
        <dbReference type="ARBA" id="ARBA00009477"/>
    </source>
</evidence>
<keyword evidence="5" id="KW-0732">Signal</keyword>
<dbReference type="InterPro" id="IPR058625">
    <property type="entry name" value="MdtA-like_BSH"/>
</dbReference>
<feature type="coiled-coil region" evidence="4">
    <location>
        <begin position="97"/>
        <end position="162"/>
    </location>
</feature>
<reference evidence="11" key="1">
    <citation type="submission" date="2016-10" db="EMBL/GenBank/DDBJ databases">
        <authorList>
            <person name="Varghese N."/>
            <person name="Submissions S."/>
        </authorList>
    </citation>
    <scope>NUCLEOTIDE SEQUENCE [LARGE SCALE GENOMIC DNA]</scope>
    <source>
        <strain evidence="11">GAS369</strain>
    </source>
</reference>
<dbReference type="InterPro" id="IPR058792">
    <property type="entry name" value="Beta-barrel_RND_2"/>
</dbReference>
<dbReference type="Gene3D" id="1.10.287.470">
    <property type="entry name" value="Helix hairpin bin"/>
    <property type="match status" value="1"/>
</dbReference>
<evidence type="ECO:0000256" key="5">
    <source>
        <dbReference type="SAM" id="SignalP"/>
    </source>
</evidence>
<keyword evidence="11" id="KW-1185">Reference proteome</keyword>
<evidence type="ECO:0000256" key="4">
    <source>
        <dbReference type="SAM" id="Coils"/>
    </source>
</evidence>
<evidence type="ECO:0000259" key="6">
    <source>
        <dbReference type="Pfam" id="PF25876"/>
    </source>
</evidence>
<dbReference type="PROSITE" id="PS51257">
    <property type="entry name" value="PROKAR_LIPOPROTEIN"/>
    <property type="match status" value="1"/>
</dbReference>